<dbReference type="InterPro" id="IPR041633">
    <property type="entry name" value="Polbeta"/>
</dbReference>
<dbReference type="Pfam" id="PF13228">
    <property type="entry name" value="DUF4037"/>
    <property type="match status" value="1"/>
</dbReference>
<protein>
    <submittedName>
        <fullName evidence="3">DUF4037 domain-containing protein</fullName>
    </submittedName>
</protein>
<dbReference type="GO" id="GO:0016779">
    <property type="term" value="F:nucleotidyltransferase activity"/>
    <property type="evidence" value="ECO:0007669"/>
    <property type="project" value="InterPro"/>
</dbReference>
<gene>
    <name evidence="3" type="ORF">EII39_12130</name>
</gene>
<dbReference type="EMBL" id="RQZI01000025">
    <property type="protein sequence ID" value="RRC89887.1"/>
    <property type="molecule type" value="Genomic_DNA"/>
</dbReference>
<reference evidence="3 4" key="1">
    <citation type="submission" date="2018-11" db="EMBL/GenBank/DDBJ databases">
        <title>Genomes From Bacteria Associated with the Canine Oral Cavity: a Test Case for Automated Genome-Based Taxonomic Assignment.</title>
        <authorList>
            <person name="Coil D.A."/>
            <person name="Jospin G."/>
            <person name="Darling A.E."/>
            <person name="Wallis C."/>
            <person name="Davis I.J."/>
            <person name="Harris S."/>
            <person name="Eisen J.A."/>
            <person name="Holcombe L.J."/>
            <person name="O'Flynn C."/>
        </authorList>
    </citation>
    <scope>NUCLEOTIDE SEQUENCE [LARGE SCALE GENOMIC DNA]</scope>
    <source>
        <strain evidence="3 4">OH953</strain>
    </source>
</reference>
<sequence length="265" mass="31179">MPQQLFKEFAQLDQVEAIVLGGSRAGQHFDKDSDYDVYIYLTDSIAPLTRRDILSKYCSYMEIGNQFWELEDDCVLKSKIEIELIYRTLDSFDKDLQTVVLDHQAQNAYTTCMWHNLLHSKIIYDRNGRYEALQNKYRRPYPAELKKNIIKKQLLLLDQAMPAFSKQIEKALKRQDLLSINHRSSEFFASYFDLLFALNEQTHPGEKRMLEFAKTNCPLLPQHFEENIQTYFQKLYTEPAEAINLINQLVTTIKEIIPQEMIGDF</sequence>
<dbReference type="Pfam" id="PF18765">
    <property type="entry name" value="Polbeta"/>
    <property type="match status" value="1"/>
</dbReference>
<organism evidence="3 4">
    <name type="scientific">Streptococcus sanguinis</name>
    <dbReference type="NCBI Taxonomy" id="1305"/>
    <lineage>
        <taxon>Bacteria</taxon>
        <taxon>Bacillati</taxon>
        <taxon>Bacillota</taxon>
        <taxon>Bacilli</taxon>
        <taxon>Lactobacillales</taxon>
        <taxon>Streptococcaceae</taxon>
        <taxon>Streptococcus</taxon>
    </lineage>
</organism>
<dbReference type="AlphaFoldDB" id="A0A3P1RZ88"/>
<comment type="caution">
    <text evidence="3">The sequence shown here is derived from an EMBL/GenBank/DDBJ whole genome shotgun (WGS) entry which is preliminary data.</text>
</comment>
<evidence type="ECO:0000259" key="2">
    <source>
        <dbReference type="Pfam" id="PF18765"/>
    </source>
</evidence>
<evidence type="ECO:0000313" key="3">
    <source>
        <dbReference type="EMBL" id="RRC89887.1"/>
    </source>
</evidence>
<dbReference type="SUPFAM" id="SSF81301">
    <property type="entry name" value="Nucleotidyltransferase"/>
    <property type="match status" value="1"/>
</dbReference>
<dbReference type="InterPro" id="IPR025117">
    <property type="entry name" value="DUF4037"/>
</dbReference>
<dbReference type="Proteomes" id="UP000277597">
    <property type="component" value="Unassembled WGS sequence"/>
</dbReference>
<evidence type="ECO:0000313" key="4">
    <source>
        <dbReference type="Proteomes" id="UP000277597"/>
    </source>
</evidence>
<dbReference type="RefSeq" id="WP_049543314.1">
    <property type="nucleotide sequence ID" value="NZ_JAKUVB010000001.1"/>
</dbReference>
<proteinExistence type="predicted"/>
<accession>A0A3P1RZ88</accession>
<dbReference type="Gene3D" id="3.30.460.10">
    <property type="entry name" value="Beta Polymerase, domain 2"/>
    <property type="match status" value="1"/>
</dbReference>
<dbReference type="CDD" id="cd05403">
    <property type="entry name" value="NT_KNTase_like"/>
    <property type="match status" value="1"/>
</dbReference>
<name>A0A3P1RZ88_STRSA</name>
<feature type="domain" description="DUF4037" evidence="1">
    <location>
        <begin position="119"/>
        <end position="207"/>
    </location>
</feature>
<feature type="domain" description="Polymerase beta nucleotidyltransferase" evidence="2">
    <location>
        <begin position="4"/>
        <end position="60"/>
    </location>
</feature>
<dbReference type="InterPro" id="IPR043519">
    <property type="entry name" value="NT_sf"/>
</dbReference>
<evidence type="ECO:0000259" key="1">
    <source>
        <dbReference type="Pfam" id="PF13228"/>
    </source>
</evidence>